<reference evidence="1" key="2">
    <citation type="submission" date="2020-11" db="EMBL/GenBank/DDBJ databases">
        <authorList>
            <person name="McCartney M.A."/>
            <person name="Auch B."/>
            <person name="Kono T."/>
            <person name="Mallez S."/>
            <person name="Becker A."/>
            <person name="Gohl D.M."/>
            <person name="Silverstein K.A.T."/>
            <person name="Koren S."/>
            <person name="Bechman K.B."/>
            <person name="Herman A."/>
            <person name="Abrahante J.E."/>
            <person name="Garbe J."/>
        </authorList>
    </citation>
    <scope>NUCLEOTIDE SEQUENCE</scope>
    <source>
        <strain evidence="1">Duluth1</strain>
        <tissue evidence="1">Whole animal</tissue>
    </source>
</reference>
<protein>
    <submittedName>
        <fullName evidence="1">Uncharacterized protein</fullName>
    </submittedName>
</protein>
<keyword evidence="2" id="KW-1185">Reference proteome</keyword>
<reference evidence="1" key="1">
    <citation type="journal article" date="2019" name="bioRxiv">
        <title>The Genome of the Zebra Mussel, Dreissena polymorpha: A Resource for Invasive Species Research.</title>
        <authorList>
            <person name="McCartney M.A."/>
            <person name="Auch B."/>
            <person name="Kono T."/>
            <person name="Mallez S."/>
            <person name="Zhang Y."/>
            <person name="Obille A."/>
            <person name="Becker A."/>
            <person name="Abrahante J.E."/>
            <person name="Garbe J."/>
            <person name="Badalamenti J.P."/>
            <person name="Herman A."/>
            <person name="Mangelson H."/>
            <person name="Liachko I."/>
            <person name="Sullivan S."/>
            <person name="Sone E.D."/>
            <person name="Koren S."/>
            <person name="Silverstein K.A.T."/>
            <person name="Beckman K.B."/>
            <person name="Gohl D.M."/>
        </authorList>
    </citation>
    <scope>NUCLEOTIDE SEQUENCE</scope>
    <source>
        <strain evidence="1">Duluth1</strain>
        <tissue evidence="1">Whole animal</tissue>
    </source>
</reference>
<accession>A0A9D4E8I4</accession>
<dbReference type="AlphaFoldDB" id="A0A9D4E8I4"/>
<proteinExistence type="predicted"/>
<comment type="caution">
    <text evidence="1">The sequence shown here is derived from an EMBL/GenBank/DDBJ whole genome shotgun (WGS) entry which is preliminary data.</text>
</comment>
<dbReference type="Proteomes" id="UP000828390">
    <property type="component" value="Unassembled WGS sequence"/>
</dbReference>
<sequence length="59" mass="7025">MRSESGNHIFHEQRALSLKWLVLYVNKQFQKGPDQLLTEEEMEALVEMLKGKKNRERPL</sequence>
<organism evidence="1 2">
    <name type="scientific">Dreissena polymorpha</name>
    <name type="common">Zebra mussel</name>
    <name type="synonym">Mytilus polymorpha</name>
    <dbReference type="NCBI Taxonomy" id="45954"/>
    <lineage>
        <taxon>Eukaryota</taxon>
        <taxon>Metazoa</taxon>
        <taxon>Spiralia</taxon>
        <taxon>Lophotrochozoa</taxon>
        <taxon>Mollusca</taxon>
        <taxon>Bivalvia</taxon>
        <taxon>Autobranchia</taxon>
        <taxon>Heteroconchia</taxon>
        <taxon>Euheterodonta</taxon>
        <taxon>Imparidentia</taxon>
        <taxon>Neoheterodontei</taxon>
        <taxon>Myida</taxon>
        <taxon>Dreissenoidea</taxon>
        <taxon>Dreissenidae</taxon>
        <taxon>Dreissena</taxon>
    </lineage>
</organism>
<name>A0A9D4E8I4_DREPO</name>
<evidence type="ECO:0000313" key="2">
    <source>
        <dbReference type="Proteomes" id="UP000828390"/>
    </source>
</evidence>
<dbReference type="EMBL" id="JAIWYP010000009">
    <property type="protein sequence ID" value="KAH3774239.1"/>
    <property type="molecule type" value="Genomic_DNA"/>
</dbReference>
<evidence type="ECO:0000313" key="1">
    <source>
        <dbReference type="EMBL" id="KAH3774239.1"/>
    </source>
</evidence>
<gene>
    <name evidence="1" type="ORF">DPMN_175614</name>
</gene>